<dbReference type="RefSeq" id="WP_302120528.1">
    <property type="nucleotide sequence ID" value="NZ_SJPU01000005.1"/>
</dbReference>
<organism evidence="1 2">
    <name type="scientific">Allorhodopirellula heiligendammensis</name>
    <dbReference type="NCBI Taxonomy" id="2714739"/>
    <lineage>
        <taxon>Bacteria</taxon>
        <taxon>Pseudomonadati</taxon>
        <taxon>Planctomycetota</taxon>
        <taxon>Planctomycetia</taxon>
        <taxon>Pirellulales</taxon>
        <taxon>Pirellulaceae</taxon>
        <taxon>Allorhodopirellula</taxon>
    </lineage>
</organism>
<name>A0A5C6BE75_9BACT</name>
<gene>
    <name evidence="1" type="ORF">Poly21_52760</name>
</gene>
<sequence>MTFFEFVVLDFRDEGKSNAHTDRQITKRQLLSMAWLPNRFAEVHHGFFLPPLLAGLMPKS</sequence>
<evidence type="ECO:0000313" key="1">
    <source>
        <dbReference type="EMBL" id="TWU09947.1"/>
    </source>
</evidence>
<dbReference type="Proteomes" id="UP000319908">
    <property type="component" value="Unassembled WGS sequence"/>
</dbReference>
<reference evidence="1 2" key="1">
    <citation type="journal article" date="2020" name="Antonie Van Leeuwenhoek">
        <title>Rhodopirellula heiligendammensis sp. nov., Rhodopirellula pilleata sp. nov., and Rhodopirellula solitaria sp. nov. isolated from natural or artificial marine surfaces in Northern Germany and California, USA, and emended description of the genus Rhodopirellula.</title>
        <authorList>
            <person name="Kallscheuer N."/>
            <person name="Wiegand S."/>
            <person name="Jogler M."/>
            <person name="Boedeker C."/>
            <person name="Peeters S.H."/>
            <person name="Rast P."/>
            <person name="Heuer A."/>
            <person name="Jetten M.S.M."/>
            <person name="Rohde M."/>
            <person name="Jogler C."/>
        </authorList>
    </citation>
    <scope>NUCLEOTIDE SEQUENCE [LARGE SCALE GENOMIC DNA]</scope>
    <source>
        <strain evidence="1 2">Poly21</strain>
    </source>
</reference>
<proteinExistence type="predicted"/>
<accession>A0A5C6BE75</accession>
<protein>
    <submittedName>
        <fullName evidence="1">Uncharacterized protein</fullName>
    </submittedName>
</protein>
<dbReference type="EMBL" id="SJPU01000005">
    <property type="protein sequence ID" value="TWU09947.1"/>
    <property type="molecule type" value="Genomic_DNA"/>
</dbReference>
<evidence type="ECO:0000313" key="2">
    <source>
        <dbReference type="Proteomes" id="UP000319908"/>
    </source>
</evidence>
<dbReference type="AlphaFoldDB" id="A0A5C6BE75"/>
<keyword evidence="2" id="KW-1185">Reference proteome</keyword>
<comment type="caution">
    <text evidence="1">The sequence shown here is derived from an EMBL/GenBank/DDBJ whole genome shotgun (WGS) entry which is preliminary data.</text>
</comment>